<keyword evidence="3" id="KW-1185">Reference proteome</keyword>
<dbReference type="AlphaFoldDB" id="G3UKF6"/>
<dbReference type="HOGENOM" id="CLU_012638_0_0_1"/>
<organism evidence="2 3">
    <name type="scientific">Loxodonta africana</name>
    <name type="common">African elephant</name>
    <dbReference type="NCBI Taxonomy" id="9785"/>
    <lineage>
        <taxon>Eukaryota</taxon>
        <taxon>Metazoa</taxon>
        <taxon>Chordata</taxon>
        <taxon>Craniata</taxon>
        <taxon>Vertebrata</taxon>
        <taxon>Euteleostomi</taxon>
        <taxon>Mammalia</taxon>
        <taxon>Eutheria</taxon>
        <taxon>Afrotheria</taxon>
        <taxon>Proboscidea</taxon>
        <taxon>Elephantidae</taxon>
        <taxon>Loxodonta</taxon>
    </lineage>
</organism>
<evidence type="ECO:0008006" key="4">
    <source>
        <dbReference type="Google" id="ProtNLM"/>
    </source>
</evidence>
<dbReference type="GO" id="GO:0034453">
    <property type="term" value="P:microtubule anchoring"/>
    <property type="evidence" value="ECO:0007669"/>
    <property type="project" value="InterPro"/>
</dbReference>
<evidence type="ECO:0000313" key="3">
    <source>
        <dbReference type="Proteomes" id="UP000007646"/>
    </source>
</evidence>
<dbReference type="Proteomes" id="UP000007646">
    <property type="component" value="Unassembled WGS sequence"/>
</dbReference>
<feature type="compositionally biased region" description="Polar residues" evidence="1">
    <location>
        <begin position="300"/>
        <end position="310"/>
    </location>
</feature>
<reference evidence="2 3" key="1">
    <citation type="submission" date="2009-06" db="EMBL/GenBank/DDBJ databases">
        <title>The Genome Sequence of Loxodonta africana (African elephant).</title>
        <authorList>
            <person name="Di Palma F."/>
            <person name="Heiman D."/>
            <person name="Young S."/>
            <person name="Johnson J."/>
            <person name="Lander E.S."/>
            <person name="Lindblad-Toh K."/>
        </authorList>
    </citation>
    <scope>NUCLEOTIDE SEQUENCE [LARGE SCALE GENOMIC DNA]</scope>
    <source>
        <strain evidence="2 3">Isolate ISIS603380</strain>
    </source>
</reference>
<dbReference type="GO" id="GO:0008017">
    <property type="term" value="F:microtubule binding"/>
    <property type="evidence" value="ECO:0007669"/>
    <property type="project" value="InterPro"/>
</dbReference>
<accession>G3UKF6</accession>
<reference evidence="2" key="2">
    <citation type="submission" date="2025-08" db="UniProtKB">
        <authorList>
            <consortium name="Ensembl"/>
        </authorList>
    </citation>
    <scope>IDENTIFICATION</scope>
    <source>
        <strain evidence="2">Isolate ISIS603380</strain>
    </source>
</reference>
<feature type="compositionally biased region" description="Polar residues" evidence="1">
    <location>
        <begin position="122"/>
        <end position="135"/>
    </location>
</feature>
<feature type="region of interest" description="Disordered" evidence="1">
    <location>
        <begin position="254"/>
        <end position="310"/>
    </location>
</feature>
<feature type="region of interest" description="Disordered" evidence="1">
    <location>
        <begin position="48"/>
        <end position="104"/>
    </location>
</feature>
<protein>
    <recommendedName>
        <fullName evidence="4">Coiled-coil domain containing 187</fullName>
    </recommendedName>
</protein>
<dbReference type="eggNOG" id="KOG4568">
    <property type="taxonomic scope" value="Eukaryota"/>
</dbReference>
<evidence type="ECO:0000256" key="1">
    <source>
        <dbReference type="SAM" id="MobiDB-lite"/>
    </source>
</evidence>
<reference evidence="2" key="3">
    <citation type="submission" date="2025-09" db="UniProtKB">
        <authorList>
            <consortium name="Ensembl"/>
        </authorList>
    </citation>
    <scope>IDENTIFICATION</scope>
    <source>
        <strain evidence="2">Isolate ISIS603380</strain>
    </source>
</reference>
<dbReference type="GO" id="GO:0005813">
    <property type="term" value="C:centrosome"/>
    <property type="evidence" value="ECO:0007669"/>
    <property type="project" value="InterPro"/>
</dbReference>
<dbReference type="OMA" id="HRPWKER"/>
<dbReference type="STRING" id="9785.ENSLAFP00000028315"/>
<feature type="region of interest" description="Disordered" evidence="1">
    <location>
        <begin position="341"/>
        <end position="382"/>
    </location>
</feature>
<dbReference type="PANTHER" id="PTHR13958">
    <property type="entry name" value="CENTROSOME-ASSOCIATED PROTEIN 350"/>
    <property type="match status" value="1"/>
</dbReference>
<name>G3UKF6_LOXAF</name>
<sequence length="983" mass="105421">SDDLLAALRWSGPSPQPGTLGRASREAWPDPSEASCILGQACSCPVWSGGKEPGSGGKGSSSVSSGRLSGSSGGHELCTPPPGLWKERPPQVLGPPRQLQRSDPRLERLRDKIRAQAAWQASCGSLGTTAPSSASRLCRASRPAPRKKVRKVAHIPAAQARPGFSVLRAAESQVEDKESPSQGCEPARVSQHQASVPREKTRRTKGCSCKREKAPKSPSPRRAPKGKVPPADSEVAGVYAWRRGQALVRLLLGPPPKLPGHRSQAPWREVAPTVELGESKKVPAAEYGPDPTQMPGPACSDQQLSASTPSLASCDQPAAIQTAMAILQDLRRQIQAGLDLAQHPQSRQGAELRRPKLGLQDQTDRRQQGPQSAPDTRGAFSKSAWRKIEQKVVPPESPCSFSGQQSCRGPPFAAEASHRLFPSGWKDVLSPPFFSVVNHDGEDSRPQQIRGRGHRRGQSGGLTSGMAGSRAPLTLLHNRQGRGLSEKKVFTTCKGSLPPPFSSTGGLVGGGIETTSPALALSGAQEGCMKYSQFSGSEPLSGLICPTAEWLPAHCGLTAGGGAGSEAEGPLRCCLPRMSCPGPLLGHPRDSKSVGLRSLCVGTTRDVVTSTRTQITQKTWRSASVKIVYSLVDEAVFQVNSLSCRLVSSLSLWFPSSSLDGRSRAFEIPMLVTKQLLKGVIYRGQAMRTSPTFCLCLNKAFSRSKNREMEDSAPLLMSADASLHPWKLQDLPMSYPPQLCIYLDPKEAESLGMAHPLHFQYKQARLQALETTANILKQRIEVLTEKLHKPEVLDVLRDPALSLPQSLLPSPEPAAATLTAPAWPRAFGSSRELEALVSPPCQPDGEALPWSSGREWRQHASPWDRCTSTLQGFTGHGPSVLERRLARAAGSFCPLSPLAGRSHGMPATLDPRCGSLQLEEVLAARRASSGKPWTTWTCGKGEPTDRPWAVCSGGPGGLPGTPLLPPQFGGAEKSFSMWRRPRI</sequence>
<feature type="region of interest" description="Disordered" evidence="1">
    <location>
        <begin position="1"/>
        <end position="31"/>
    </location>
</feature>
<evidence type="ECO:0000313" key="2">
    <source>
        <dbReference type="Ensembl" id="ENSLAFP00000028315.1"/>
    </source>
</evidence>
<dbReference type="GeneTree" id="ENSGT00530000065015"/>
<proteinExistence type="predicted"/>
<dbReference type="InterPro" id="IPR028750">
    <property type="entry name" value="CEP350/CC187"/>
</dbReference>
<feature type="compositionally biased region" description="Low complexity" evidence="1">
    <location>
        <begin position="60"/>
        <end position="70"/>
    </location>
</feature>
<feature type="region of interest" description="Disordered" evidence="1">
    <location>
        <begin position="122"/>
        <end position="234"/>
    </location>
</feature>
<dbReference type="FunCoup" id="G3UKF6">
    <property type="interactions" value="1"/>
</dbReference>
<dbReference type="InParanoid" id="G3UKF6"/>
<feature type="compositionally biased region" description="Basic residues" evidence="1">
    <location>
        <begin position="144"/>
        <end position="153"/>
    </location>
</feature>
<dbReference type="Ensembl" id="ENSLAFT00000034273.1">
    <property type="protein sequence ID" value="ENSLAFP00000028315.1"/>
    <property type="gene ID" value="ENSLAFG00000026534.1"/>
</dbReference>
<dbReference type="PANTHER" id="PTHR13958:SF5">
    <property type="entry name" value="COILED-COIL DOMAIN-CONTAINING PROTEIN 187"/>
    <property type="match status" value="1"/>
</dbReference>
<feature type="region of interest" description="Disordered" evidence="1">
    <location>
        <begin position="440"/>
        <end position="469"/>
    </location>
</feature>